<name>A0ACC2IEF6_9PLEO</name>
<keyword evidence="2" id="KW-1185">Reference proteome</keyword>
<reference evidence="1" key="1">
    <citation type="submission" date="2022-11" db="EMBL/GenBank/DDBJ databases">
        <title>Genome Sequence of Boeremia exigua.</title>
        <authorList>
            <person name="Buettner E."/>
        </authorList>
    </citation>
    <scope>NUCLEOTIDE SEQUENCE</scope>
    <source>
        <strain evidence="1">CU02</strain>
    </source>
</reference>
<sequence length="332" mass="37329">MEDFIQTHLRPVEHCVVCTEPFSATHLPVALDCKHIFGHKCISKWLKSGRGNNVSCPVCRHVLVAEKGPQSAFDAPSIWKRLSELPLQRLHTFVERLWIGIRDLWKRKPNGKFTVSDYLETAIFPALMDSGSQAWTGSQNAFSDAYNLIAASWDSLGRPDRAEGLAIPLVRLTRLLSSAATTLPLYLTDLSRTTSLIWKANACLGLTQENVSWDDIMNAAELGSESHFPLLHLYTALVSQSIAHTSGPQQSLPTRRHEIMNLVVEKCCTKIGRACYTGKPSSAFKESLVFVFQELWKYQHEHSRLSLRGHEGEEAIVRGIWAIAGWPTRRDR</sequence>
<dbReference type="Proteomes" id="UP001153331">
    <property type="component" value="Unassembled WGS sequence"/>
</dbReference>
<accession>A0ACC2IEF6</accession>
<organism evidence="1 2">
    <name type="scientific">Boeremia exigua</name>
    <dbReference type="NCBI Taxonomy" id="749465"/>
    <lineage>
        <taxon>Eukaryota</taxon>
        <taxon>Fungi</taxon>
        <taxon>Dikarya</taxon>
        <taxon>Ascomycota</taxon>
        <taxon>Pezizomycotina</taxon>
        <taxon>Dothideomycetes</taxon>
        <taxon>Pleosporomycetidae</taxon>
        <taxon>Pleosporales</taxon>
        <taxon>Pleosporineae</taxon>
        <taxon>Didymellaceae</taxon>
        <taxon>Boeremia</taxon>
    </lineage>
</organism>
<dbReference type="EMBL" id="JAPHNI010000245">
    <property type="protein sequence ID" value="KAJ8113561.1"/>
    <property type="molecule type" value="Genomic_DNA"/>
</dbReference>
<comment type="caution">
    <text evidence="1">The sequence shown here is derived from an EMBL/GenBank/DDBJ whole genome shotgun (WGS) entry which is preliminary data.</text>
</comment>
<protein>
    <submittedName>
        <fullName evidence="1">Uncharacterized protein</fullName>
    </submittedName>
</protein>
<gene>
    <name evidence="1" type="ORF">OPT61_g4339</name>
</gene>
<evidence type="ECO:0000313" key="1">
    <source>
        <dbReference type="EMBL" id="KAJ8113561.1"/>
    </source>
</evidence>
<evidence type="ECO:0000313" key="2">
    <source>
        <dbReference type="Proteomes" id="UP001153331"/>
    </source>
</evidence>
<proteinExistence type="predicted"/>